<proteinExistence type="predicted"/>
<name>A0A6I4VYT3_9BACL</name>
<feature type="transmembrane region" description="Helical" evidence="1">
    <location>
        <begin position="100"/>
        <end position="123"/>
    </location>
</feature>
<protein>
    <submittedName>
        <fullName evidence="2">Uncharacterized protein</fullName>
    </submittedName>
</protein>
<accession>A0A6I4VYT3</accession>
<feature type="non-terminal residue" evidence="2">
    <location>
        <position position="1"/>
    </location>
</feature>
<comment type="caution">
    <text evidence="2">The sequence shown here is derived from an EMBL/GenBank/DDBJ whole genome shotgun (WGS) entry which is preliminary data.</text>
</comment>
<feature type="transmembrane region" description="Helical" evidence="1">
    <location>
        <begin position="40"/>
        <end position="62"/>
    </location>
</feature>
<reference evidence="2 3" key="1">
    <citation type="submission" date="2019-12" db="EMBL/GenBank/DDBJ databases">
        <title>Whole-genome analyses of novel actinobacteria.</title>
        <authorList>
            <person name="Sahin N."/>
            <person name="Saygin H."/>
        </authorList>
    </citation>
    <scope>NUCLEOTIDE SEQUENCE [LARGE SCALE GENOMIC DNA]</scope>
    <source>
        <strain evidence="2 3">KC615</strain>
    </source>
</reference>
<feature type="non-terminal residue" evidence="2">
    <location>
        <position position="124"/>
    </location>
</feature>
<keyword evidence="1" id="KW-0812">Transmembrane</keyword>
<dbReference type="EMBL" id="WUUL01000044">
    <property type="protein sequence ID" value="MXQ56023.1"/>
    <property type="molecule type" value="Genomic_DNA"/>
</dbReference>
<gene>
    <name evidence="2" type="ORF">GSM42_20330</name>
</gene>
<evidence type="ECO:0000313" key="2">
    <source>
        <dbReference type="EMBL" id="MXQ56023.1"/>
    </source>
</evidence>
<evidence type="ECO:0000256" key="1">
    <source>
        <dbReference type="SAM" id="Phobius"/>
    </source>
</evidence>
<keyword evidence="1" id="KW-0472">Membrane</keyword>
<dbReference type="Proteomes" id="UP000430692">
    <property type="component" value="Unassembled WGS sequence"/>
</dbReference>
<evidence type="ECO:0000313" key="3">
    <source>
        <dbReference type="Proteomes" id="UP000430692"/>
    </source>
</evidence>
<dbReference type="RefSeq" id="WP_160803386.1">
    <property type="nucleotide sequence ID" value="NZ_WUUL01000044.1"/>
</dbReference>
<keyword evidence="3" id="KW-1185">Reference proteome</keyword>
<dbReference type="AlphaFoldDB" id="A0A6I4VYT3"/>
<keyword evidence="1" id="KW-1133">Transmembrane helix</keyword>
<feature type="transmembrane region" description="Helical" evidence="1">
    <location>
        <begin position="68"/>
        <end position="88"/>
    </location>
</feature>
<organism evidence="2 3">
    <name type="scientific">Shimazuella alba</name>
    <dbReference type="NCBI Taxonomy" id="2690964"/>
    <lineage>
        <taxon>Bacteria</taxon>
        <taxon>Bacillati</taxon>
        <taxon>Bacillota</taxon>
        <taxon>Bacilli</taxon>
        <taxon>Bacillales</taxon>
        <taxon>Thermoactinomycetaceae</taxon>
        <taxon>Shimazuella</taxon>
    </lineage>
</organism>
<sequence>SAFSTLVSLSILRKITSQIAGDLQSTVDDRHRELLTSPKFSLPIQATLLSLVVSNYFSWFIYPFELNVFNAFLLWLVFALTLVILWFWQKRRSIKFIQIHYAMSASARLLRAGISFVFFVALIG</sequence>